<protein>
    <submittedName>
        <fullName evidence="1">Uncharacterized protein</fullName>
    </submittedName>
</protein>
<name>A0ABQ3V249_9CHLR</name>
<dbReference type="RefSeq" id="WP_201375436.1">
    <property type="nucleotide sequence ID" value="NZ_BNJG01000003.1"/>
</dbReference>
<comment type="caution">
    <text evidence="1">The sequence shown here is derived from an EMBL/GenBank/DDBJ whole genome shotgun (WGS) entry which is preliminary data.</text>
</comment>
<gene>
    <name evidence="1" type="ORF">KSB_77060</name>
</gene>
<keyword evidence="2" id="KW-1185">Reference proteome</keyword>
<organism evidence="1 2">
    <name type="scientific">Ktedonobacter robiniae</name>
    <dbReference type="NCBI Taxonomy" id="2778365"/>
    <lineage>
        <taxon>Bacteria</taxon>
        <taxon>Bacillati</taxon>
        <taxon>Chloroflexota</taxon>
        <taxon>Ktedonobacteria</taxon>
        <taxon>Ktedonobacterales</taxon>
        <taxon>Ktedonobacteraceae</taxon>
        <taxon>Ktedonobacter</taxon>
    </lineage>
</organism>
<evidence type="ECO:0000313" key="2">
    <source>
        <dbReference type="Proteomes" id="UP000654345"/>
    </source>
</evidence>
<reference evidence="1 2" key="1">
    <citation type="journal article" date="2021" name="Int. J. Syst. Evol. Microbiol.">
        <title>Reticulibacter mediterranei gen. nov., sp. nov., within the new family Reticulibacteraceae fam. nov., and Ktedonospora formicarum gen. nov., sp. nov., Ktedonobacter robiniae sp. nov., Dictyobacter formicarum sp. nov. and Dictyobacter arantiisoli sp. nov., belonging to the class Ktedonobacteria.</title>
        <authorList>
            <person name="Yabe S."/>
            <person name="Zheng Y."/>
            <person name="Wang C.M."/>
            <person name="Sakai Y."/>
            <person name="Abe K."/>
            <person name="Yokota A."/>
            <person name="Donadio S."/>
            <person name="Cavaletti L."/>
            <person name="Monciardini P."/>
        </authorList>
    </citation>
    <scope>NUCLEOTIDE SEQUENCE [LARGE SCALE GENOMIC DNA]</scope>
    <source>
        <strain evidence="1 2">SOSP1-30</strain>
    </source>
</reference>
<dbReference type="Proteomes" id="UP000654345">
    <property type="component" value="Unassembled WGS sequence"/>
</dbReference>
<proteinExistence type="predicted"/>
<dbReference type="EMBL" id="BNJG01000003">
    <property type="protein sequence ID" value="GHO59231.1"/>
    <property type="molecule type" value="Genomic_DNA"/>
</dbReference>
<accession>A0ABQ3V249</accession>
<sequence length="475" mass="53561">MTTTSTASFFPEDERTISFAIDSYGTFVLLVLIGNDYAWLSDEHVHSLPPRAFVVQLIQNHLLEPALSPETISAWPDEQLQIVAVKWWNEQEELQHEERLSDDATLESVKVALLHYYDAHIRPLRTSIQSAADSYNNLAASVLGINSIVASVSRINNLFMPSPGFMSAISHIGSMSESYSALFRQSQETLQFFEQSLKSANLITNIIQPQLNWLERLSPHILQSTAFFQALPDLNEVAVELGEIEESEVLSLQEGASEDLIEQAQATFKVTRYGFMSRLLTNAELLEFASYPDGTREEEITNKLIEKTNDERFMKVFIGLVEESQVLRRRLSVIREAFAVHQEKRYLLSIPILLAQVEGMIGDALILKGDVGEQENKLYRRDENGQFKLKQNGKPNRSDEITGLGGLIRTSKWATHPILDGVAALIQQKLGGDRNIILHGREVEYGEPHLSVQSLLLLRLLAEQICAFERGEVRL</sequence>
<evidence type="ECO:0000313" key="1">
    <source>
        <dbReference type="EMBL" id="GHO59231.1"/>
    </source>
</evidence>